<evidence type="ECO:0000313" key="2">
    <source>
        <dbReference type="EMBL" id="VFV18884.1"/>
    </source>
</evidence>
<feature type="non-terminal residue" evidence="2">
    <location>
        <position position="57"/>
    </location>
</feature>
<reference evidence="2 3" key="1">
    <citation type="submission" date="2019-01" db="EMBL/GenBank/DDBJ databases">
        <authorList>
            <person name="Alioto T."/>
            <person name="Alioto T."/>
        </authorList>
    </citation>
    <scope>NUCLEOTIDE SEQUENCE [LARGE SCALE GENOMIC DNA]</scope>
</reference>
<dbReference type="GO" id="GO:0019068">
    <property type="term" value="P:virion assembly"/>
    <property type="evidence" value="ECO:0007669"/>
    <property type="project" value="InterPro"/>
</dbReference>
<evidence type="ECO:0000313" key="3">
    <source>
        <dbReference type="Proteomes" id="UP000386466"/>
    </source>
</evidence>
<dbReference type="InterPro" id="IPR050462">
    <property type="entry name" value="Retroviral_Gag-Pol_poly"/>
</dbReference>
<keyword evidence="3" id="KW-1185">Reference proteome</keyword>
<sequence length="57" mass="6531">MKDYAYHVYTPFDPKAPESQQMVNTSFVAQAAPDIKRKLQKLEGFARMNITQLIEVA</sequence>
<dbReference type="Pfam" id="PF02093">
    <property type="entry name" value="Gag_p30"/>
    <property type="match status" value="1"/>
</dbReference>
<dbReference type="Proteomes" id="UP000386466">
    <property type="component" value="Unassembled WGS sequence"/>
</dbReference>
<dbReference type="AlphaFoldDB" id="A0A485MF61"/>
<proteinExistence type="predicted"/>
<dbReference type="InterPro" id="IPR003036">
    <property type="entry name" value="Gag_P30"/>
</dbReference>
<accession>A0A485MF61</accession>
<dbReference type="EMBL" id="CAAGRJ010001172">
    <property type="protein sequence ID" value="VFV18884.1"/>
    <property type="molecule type" value="Genomic_DNA"/>
</dbReference>
<protein>
    <recommendedName>
        <fullName evidence="1">Core shell protein Gag P30 domain-containing protein</fullName>
    </recommendedName>
</protein>
<gene>
    <name evidence="2" type="ORF">LYPA_23C015064</name>
</gene>
<name>A0A485MF61_LYNPA</name>
<evidence type="ECO:0000259" key="1">
    <source>
        <dbReference type="Pfam" id="PF02093"/>
    </source>
</evidence>
<feature type="domain" description="Core shell protein Gag P30" evidence="1">
    <location>
        <begin position="5"/>
        <end position="55"/>
    </location>
</feature>
<organism evidence="2 3">
    <name type="scientific">Lynx pardinus</name>
    <name type="common">Iberian lynx</name>
    <name type="synonym">Felis pardina</name>
    <dbReference type="NCBI Taxonomy" id="191816"/>
    <lineage>
        <taxon>Eukaryota</taxon>
        <taxon>Metazoa</taxon>
        <taxon>Chordata</taxon>
        <taxon>Craniata</taxon>
        <taxon>Vertebrata</taxon>
        <taxon>Euteleostomi</taxon>
        <taxon>Mammalia</taxon>
        <taxon>Eutheria</taxon>
        <taxon>Laurasiatheria</taxon>
        <taxon>Carnivora</taxon>
        <taxon>Feliformia</taxon>
        <taxon>Felidae</taxon>
        <taxon>Felinae</taxon>
        <taxon>Lynx</taxon>
    </lineage>
</organism>
<dbReference type="PANTHER" id="PTHR33166">
    <property type="entry name" value="GAG_P30 DOMAIN-CONTAINING PROTEIN"/>
    <property type="match status" value="1"/>
</dbReference>